<keyword evidence="3 5" id="KW-1133">Transmembrane helix</keyword>
<feature type="transmembrane region" description="Helical" evidence="5">
    <location>
        <begin position="23"/>
        <end position="44"/>
    </location>
</feature>
<evidence type="ECO:0000256" key="4">
    <source>
        <dbReference type="ARBA" id="ARBA00023136"/>
    </source>
</evidence>
<evidence type="ECO:0000313" key="6">
    <source>
        <dbReference type="EMBL" id="KAE8379794.1"/>
    </source>
</evidence>
<gene>
    <name evidence="6" type="ORF">BDV26DRAFT_303375</name>
</gene>
<evidence type="ECO:0000256" key="2">
    <source>
        <dbReference type="ARBA" id="ARBA00022692"/>
    </source>
</evidence>
<dbReference type="GO" id="GO:0000324">
    <property type="term" value="C:fungal-type vacuole"/>
    <property type="evidence" value="ECO:0007669"/>
    <property type="project" value="TreeGrafter"/>
</dbReference>
<dbReference type="GO" id="GO:0005886">
    <property type="term" value="C:plasma membrane"/>
    <property type="evidence" value="ECO:0007669"/>
    <property type="project" value="TreeGrafter"/>
</dbReference>
<dbReference type="AlphaFoldDB" id="A0A5N7BDD9"/>
<comment type="subcellular location">
    <subcellularLocation>
        <location evidence="1">Membrane</location>
        <topology evidence="1">Multi-pass membrane protein</topology>
    </subcellularLocation>
</comment>
<evidence type="ECO:0000313" key="7">
    <source>
        <dbReference type="Proteomes" id="UP000326198"/>
    </source>
</evidence>
<dbReference type="PANTHER" id="PTHR31465">
    <property type="entry name" value="PROTEIN RTA1-RELATED"/>
    <property type="match status" value="1"/>
</dbReference>
<feature type="transmembrane region" description="Helical" evidence="5">
    <location>
        <begin position="170"/>
        <end position="194"/>
    </location>
</feature>
<reference evidence="6 7" key="1">
    <citation type="submission" date="2019-04" db="EMBL/GenBank/DDBJ databases">
        <title>Friends and foes A comparative genomics studyof 23 Aspergillus species from section Flavi.</title>
        <authorList>
            <consortium name="DOE Joint Genome Institute"/>
            <person name="Kjaerbolling I."/>
            <person name="Vesth T."/>
            <person name="Frisvad J.C."/>
            <person name="Nybo J.L."/>
            <person name="Theobald S."/>
            <person name="Kildgaard S."/>
            <person name="Isbrandt T."/>
            <person name="Kuo A."/>
            <person name="Sato A."/>
            <person name="Lyhne E.K."/>
            <person name="Kogle M.E."/>
            <person name="Wiebenga A."/>
            <person name="Kun R.S."/>
            <person name="Lubbers R.J."/>
            <person name="Makela M.R."/>
            <person name="Barry K."/>
            <person name="Chovatia M."/>
            <person name="Clum A."/>
            <person name="Daum C."/>
            <person name="Haridas S."/>
            <person name="He G."/>
            <person name="LaButti K."/>
            <person name="Lipzen A."/>
            <person name="Mondo S."/>
            <person name="Riley R."/>
            <person name="Salamov A."/>
            <person name="Simmons B.A."/>
            <person name="Magnuson J.K."/>
            <person name="Henrissat B."/>
            <person name="Mortensen U.H."/>
            <person name="Larsen T.O."/>
            <person name="Devries R.P."/>
            <person name="Grigoriev I.V."/>
            <person name="Machida M."/>
            <person name="Baker S.E."/>
            <person name="Andersen M.R."/>
        </authorList>
    </citation>
    <scope>NUCLEOTIDE SEQUENCE [LARGE SCALE GENOMIC DNA]</scope>
    <source>
        <strain evidence="6 7">IBT 29228</strain>
    </source>
</reference>
<dbReference type="PANTHER" id="PTHR31465:SF11">
    <property type="entry name" value="DOMAIN PROTEIN, PUTATIVE (AFU_ORTHOLOGUE AFUA_3G10770)-RELATED"/>
    <property type="match status" value="1"/>
</dbReference>
<organism evidence="6 7">
    <name type="scientific">Aspergillus bertholletiae</name>
    <dbReference type="NCBI Taxonomy" id="1226010"/>
    <lineage>
        <taxon>Eukaryota</taxon>
        <taxon>Fungi</taxon>
        <taxon>Dikarya</taxon>
        <taxon>Ascomycota</taxon>
        <taxon>Pezizomycotina</taxon>
        <taxon>Eurotiomycetes</taxon>
        <taxon>Eurotiomycetidae</taxon>
        <taxon>Eurotiales</taxon>
        <taxon>Aspergillaceae</taxon>
        <taxon>Aspergillus</taxon>
        <taxon>Aspergillus subgen. Circumdati</taxon>
    </lineage>
</organism>
<feature type="transmembrane region" description="Helical" evidence="5">
    <location>
        <begin position="132"/>
        <end position="150"/>
    </location>
</feature>
<dbReference type="EMBL" id="ML736189">
    <property type="protein sequence ID" value="KAE8379794.1"/>
    <property type="molecule type" value="Genomic_DNA"/>
</dbReference>
<keyword evidence="7" id="KW-1185">Reference proteome</keyword>
<feature type="transmembrane region" description="Helical" evidence="5">
    <location>
        <begin position="103"/>
        <end position="120"/>
    </location>
</feature>
<protein>
    <submittedName>
        <fullName evidence="6">RTA1 like protein-domain-containing protein</fullName>
    </submittedName>
</protein>
<keyword evidence="2 5" id="KW-0812">Transmembrane</keyword>
<sequence length="292" mass="32530">MPNIWHGQHLACHPLIDGVRNLYGYQPSLAAGIFFSILFCLLMISHAVHCIRRKTWWCTVFIIGCLVEVMGWAARTWSAKCPYSKSAFLMQLSTLIIGEDSPTFFSAGIYLLLGYIIRLLGREFSYFRPNFYFWFFTACDLISLVIQAVGGGLASSALNAHRDMSVGTNIMIAGIAFQMASTLAFAICMVDCAIRITHSRKNTIPNGISFLFAAMVLSVLCICTRGIYRVVELSQGWTGYLITHERYFIILDAVMMALAVGVFAIFHPSLMIPAVNLPSGRSFQELIPIIPK</sequence>
<dbReference type="Proteomes" id="UP000326198">
    <property type="component" value="Unassembled WGS sequence"/>
</dbReference>
<accession>A0A5N7BDD9</accession>
<proteinExistence type="predicted"/>
<feature type="transmembrane region" description="Helical" evidence="5">
    <location>
        <begin position="56"/>
        <end position="74"/>
    </location>
</feature>
<evidence type="ECO:0000256" key="3">
    <source>
        <dbReference type="ARBA" id="ARBA00022989"/>
    </source>
</evidence>
<dbReference type="OrthoDB" id="1844152at2759"/>
<evidence type="ECO:0000256" key="1">
    <source>
        <dbReference type="ARBA" id="ARBA00004141"/>
    </source>
</evidence>
<feature type="transmembrane region" description="Helical" evidence="5">
    <location>
        <begin position="206"/>
        <end position="227"/>
    </location>
</feature>
<evidence type="ECO:0000256" key="5">
    <source>
        <dbReference type="SAM" id="Phobius"/>
    </source>
</evidence>
<name>A0A5N7BDD9_9EURO</name>
<keyword evidence="4 5" id="KW-0472">Membrane</keyword>
<feature type="transmembrane region" description="Helical" evidence="5">
    <location>
        <begin position="247"/>
        <end position="266"/>
    </location>
</feature>
<dbReference type="Pfam" id="PF04479">
    <property type="entry name" value="RTA1"/>
    <property type="match status" value="1"/>
</dbReference>
<dbReference type="InterPro" id="IPR007568">
    <property type="entry name" value="RTA1"/>
</dbReference>